<dbReference type="InterPro" id="IPR052752">
    <property type="entry name" value="NACHT-WD_repeat"/>
</dbReference>
<dbReference type="PANTHER" id="PTHR19871">
    <property type="entry name" value="BETA TRANSDUCIN-RELATED PROTEIN"/>
    <property type="match status" value="1"/>
</dbReference>
<gene>
    <name evidence="2" type="ORF">A3Q56_01719</name>
</gene>
<organism evidence="2 3">
    <name type="scientific">Intoshia linei</name>
    <dbReference type="NCBI Taxonomy" id="1819745"/>
    <lineage>
        <taxon>Eukaryota</taxon>
        <taxon>Metazoa</taxon>
        <taxon>Spiralia</taxon>
        <taxon>Lophotrochozoa</taxon>
        <taxon>Mesozoa</taxon>
        <taxon>Orthonectida</taxon>
        <taxon>Rhopaluridae</taxon>
        <taxon>Intoshia</taxon>
    </lineage>
</organism>
<dbReference type="PANTHER" id="PTHR19871:SF14">
    <property type="entry name" value="DUF4062 DOMAIN-CONTAINING PROTEIN"/>
    <property type="match status" value="1"/>
</dbReference>
<evidence type="ECO:0000259" key="1">
    <source>
        <dbReference type="Pfam" id="PF13271"/>
    </source>
</evidence>
<feature type="domain" description="DUF4062" evidence="1">
    <location>
        <begin position="27"/>
        <end position="114"/>
    </location>
</feature>
<sequence>MDYNKIKKNILEGYLTDLPNLHSKIVRIFTSSTFTDTKIERDTLITRVYPKIKEFCRLNYGLDFQVVDMRWGIPEGAMDDHTTVETCVQEIDACKRLSLGPNFVLFSGQKYGYQPLSKLIKVDEFKKILTVIEKDSEEYNLLNKWYIHDENAIPSVYVLQTISKYYIHFNDKRIENKNLKDAHIDKWWNLETCGFNAIFNEKNYSTRFNELFYF</sequence>
<dbReference type="Pfam" id="PF13271">
    <property type="entry name" value="DUF4062"/>
    <property type="match status" value="1"/>
</dbReference>
<protein>
    <recommendedName>
        <fullName evidence="1">DUF4062 domain-containing protein</fullName>
    </recommendedName>
</protein>
<dbReference type="Proteomes" id="UP000078046">
    <property type="component" value="Unassembled WGS sequence"/>
</dbReference>
<dbReference type="OrthoDB" id="2325716at2759"/>
<evidence type="ECO:0000313" key="3">
    <source>
        <dbReference type="Proteomes" id="UP000078046"/>
    </source>
</evidence>
<dbReference type="EMBL" id="LWCA01000139">
    <property type="protein sequence ID" value="OAF70509.1"/>
    <property type="molecule type" value="Genomic_DNA"/>
</dbReference>
<name>A0A177B870_9BILA</name>
<comment type="caution">
    <text evidence="2">The sequence shown here is derived from an EMBL/GenBank/DDBJ whole genome shotgun (WGS) entry which is preliminary data.</text>
</comment>
<reference evidence="2 3" key="1">
    <citation type="submission" date="2016-04" db="EMBL/GenBank/DDBJ databases">
        <title>The genome of Intoshia linei affirms orthonectids as highly simplified spiralians.</title>
        <authorList>
            <person name="Mikhailov K.V."/>
            <person name="Slusarev G.S."/>
            <person name="Nikitin M.A."/>
            <person name="Logacheva M.D."/>
            <person name="Penin A."/>
            <person name="Aleoshin V."/>
            <person name="Panchin Y.V."/>
        </authorList>
    </citation>
    <scope>NUCLEOTIDE SEQUENCE [LARGE SCALE GENOMIC DNA]</scope>
    <source>
        <strain evidence="2">Intl2013</strain>
        <tissue evidence="2">Whole animal</tissue>
    </source>
</reference>
<proteinExistence type="predicted"/>
<dbReference type="AlphaFoldDB" id="A0A177B870"/>
<keyword evidence="3" id="KW-1185">Reference proteome</keyword>
<evidence type="ECO:0000313" key="2">
    <source>
        <dbReference type="EMBL" id="OAF70509.1"/>
    </source>
</evidence>
<accession>A0A177B870</accession>
<dbReference type="InterPro" id="IPR025139">
    <property type="entry name" value="DUF4062"/>
</dbReference>